<evidence type="ECO:0000313" key="3">
    <source>
        <dbReference type="Proteomes" id="UP000234681"/>
    </source>
</evidence>
<dbReference type="AlphaFoldDB" id="A6JTZ6"/>
<dbReference type="EMBL" id="CH474001">
    <property type="protein sequence ID" value="EDL93300.1"/>
    <property type="molecule type" value="Genomic_DNA"/>
</dbReference>
<name>A6JTZ6_RAT</name>
<dbReference type="Proteomes" id="UP000234681">
    <property type="component" value="Chromosome 3"/>
</dbReference>
<evidence type="ECO:0000256" key="1">
    <source>
        <dbReference type="SAM" id="MobiDB-lite"/>
    </source>
</evidence>
<gene>
    <name evidence="2" type="primary">RGD1311084_predicted</name>
    <name evidence="2" type="ORF">rCG_45631</name>
</gene>
<sequence length="24" mass="2437">MRRDASTSSALGWSGPRSLSGLSG</sequence>
<proteinExistence type="predicted"/>
<feature type="region of interest" description="Disordered" evidence="1">
    <location>
        <begin position="1"/>
        <end position="24"/>
    </location>
</feature>
<reference evidence="2 3" key="1">
    <citation type="submission" date="2005-09" db="EMBL/GenBank/DDBJ databases">
        <authorList>
            <person name="Mural R.J."/>
            <person name="Li P.W."/>
            <person name="Adams M.D."/>
            <person name="Amanatides P.G."/>
            <person name="Baden-Tillson H."/>
            <person name="Barnstead M."/>
            <person name="Chin S.H."/>
            <person name="Dew I."/>
            <person name="Evans C.A."/>
            <person name="Ferriera S."/>
            <person name="Flanigan M."/>
            <person name="Fosler C."/>
            <person name="Glodek A."/>
            <person name="Gu Z."/>
            <person name="Holt R.A."/>
            <person name="Jennings D."/>
            <person name="Kraft C.L."/>
            <person name="Lu F."/>
            <person name="Nguyen T."/>
            <person name="Nusskern D.R."/>
            <person name="Pfannkoch C.M."/>
            <person name="Sitter C."/>
            <person name="Sutton G.G."/>
            <person name="Venter J.C."/>
            <person name="Wang Z."/>
            <person name="Woodage T."/>
            <person name="Zheng X.H."/>
            <person name="Zhong F."/>
        </authorList>
    </citation>
    <scope>NUCLEOTIDE SEQUENCE [LARGE SCALE GENOMIC DNA]</scope>
    <source>
        <strain>BN</strain>
        <strain evidence="3">Sprague-Dawley</strain>
    </source>
</reference>
<feature type="compositionally biased region" description="Polar residues" evidence="1">
    <location>
        <begin position="1"/>
        <end position="11"/>
    </location>
</feature>
<accession>A6JTZ6</accession>
<evidence type="ECO:0000313" key="2">
    <source>
        <dbReference type="EMBL" id="EDL93300.1"/>
    </source>
</evidence>
<organism evidence="2 3">
    <name type="scientific">Rattus norvegicus</name>
    <name type="common">Rat</name>
    <dbReference type="NCBI Taxonomy" id="10116"/>
    <lineage>
        <taxon>Eukaryota</taxon>
        <taxon>Metazoa</taxon>
        <taxon>Chordata</taxon>
        <taxon>Craniata</taxon>
        <taxon>Vertebrata</taxon>
        <taxon>Euteleostomi</taxon>
        <taxon>Mammalia</taxon>
        <taxon>Eutheria</taxon>
        <taxon>Euarchontoglires</taxon>
        <taxon>Glires</taxon>
        <taxon>Rodentia</taxon>
        <taxon>Myomorpha</taxon>
        <taxon>Muroidea</taxon>
        <taxon>Muridae</taxon>
        <taxon>Murinae</taxon>
        <taxon>Rattus</taxon>
    </lineage>
</organism>
<protein>
    <submittedName>
        <fullName evidence="2">Similar to 1700113K14Rik protein (Predicted), isoform CRA_a</fullName>
    </submittedName>
</protein>